<organism evidence="2 3">
    <name type="scientific">Steinernema hermaphroditum</name>
    <dbReference type="NCBI Taxonomy" id="289476"/>
    <lineage>
        <taxon>Eukaryota</taxon>
        <taxon>Metazoa</taxon>
        <taxon>Ecdysozoa</taxon>
        <taxon>Nematoda</taxon>
        <taxon>Chromadorea</taxon>
        <taxon>Rhabditida</taxon>
        <taxon>Tylenchina</taxon>
        <taxon>Panagrolaimomorpha</taxon>
        <taxon>Strongyloidoidea</taxon>
        <taxon>Steinernematidae</taxon>
        <taxon>Steinernema</taxon>
    </lineage>
</organism>
<protein>
    <recommendedName>
        <fullName evidence="4">Saposin B-type domain-containing protein</fullName>
    </recommendedName>
</protein>
<dbReference type="Gene3D" id="1.10.225.10">
    <property type="entry name" value="Saposin-like"/>
    <property type="match status" value="1"/>
</dbReference>
<feature type="chain" id="PRO_5041362574" description="Saposin B-type domain-containing protein" evidence="1">
    <location>
        <begin position="20"/>
        <end position="141"/>
    </location>
</feature>
<keyword evidence="3" id="KW-1185">Reference proteome</keyword>
<evidence type="ECO:0000313" key="3">
    <source>
        <dbReference type="Proteomes" id="UP001175271"/>
    </source>
</evidence>
<gene>
    <name evidence="2" type="ORF">QR680_004477</name>
</gene>
<comment type="caution">
    <text evidence="2">The sequence shown here is derived from an EMBL/GenBank/DDBJ whole genome shotgun (WGS) entry which is preliminary data.</text>
</comment>
<name>A0AA39HNU7_9BILA</name>
<proteinExistence type="predicted"/>
<dbReference type="SUPFAM" id="SSF47862">
    <property type="entry name" value="Saposin"/>
    <property type="match status" value="1"/>
</dbReference>
<dbReference type="AlphaFoldDB" id="A0AA39HNU7"/>
<dbReference type="InterPro" id="IPR011001">
    <property type="entry name" value="Saposin-like"/>
</dbReference>
<evidence type="ECO:0008006" key="4">
    <source>
        <dbReference type="Google" id="ProtNLM"/>
    </source>
</evidence>
<sequence>MAVKLSLIALVVLVAAVTADGPFCSTCQKMVDDVKAKHNNNFAGVNVDQLLSEMNSECDANFSGFTDSICKKIVKDNDAKLLAALQNGQSSYQHSGRRSGSGKDLRLDESVLFARLEYFGYLMNEELLVEPATYDNLLVVI</sequence>
<feature type="signal peptide" evidence="1">
    <location>
        <begin position="1"/>
        <end position="19"/>
    </location>
</feature>
<evidence type="ECO:0000256" key="1">
    <source>
        <dbReference type="SAM" id="SignalP"/>
    </source>
</evidence>
<dbReference type="Proteomes" id="UP001175271">
    <property type="component" value="Unassembled WGS sequence"/>
</dbReference>
<keyword evidence="1" id="KW-0732">Signal</keyword>
<reference evidence="2" key="1">
    <citation type="submission" date="2023-06" db="EMBL/GenBank/DDBJ databases">
        <title>Genomic analysis of the entomopathogenic nematode Steinernema hermaphroditum.</title>
        <authorList>
            <person name="Schwarz E.M."/>
            <person name="Heppert J.K."/>
            <person name="Baniya A."/>
            <person name="Schwartz H.T."/>
            <person name="Tan C.-H."/>
            <person name="Antoshechkin I."/>
            <person name="Sternberg P.W."/>
            <person name="Goodrich-Blair H."/>
            <person name="Dillman A.R."/>
        </authorList>
    </citation>
    <scope>NUCLEOTIDE SEQUENCE</scope>
    <source>
        <strain evidence="2">PS9179</strain>
        <tissue evidence="2">Whole animal</tissue>
    </source>
</reference>
<dbReference type="EMBL" id="JAUCMV010000003">
    <property type="protein sequence ID" value="KAK0409327.1"/>
    <property type="molecule type" value="Genomic_DNA"/>
</dbReference>
<accession>A0AA39HNU7</accession>
<evidence type="ECO:0000313" key="2">
    <source>
        <dbReference type="EMBL" id="KAK0409327.1"/>
    </source>
</evidence>